<comment type="caution">
    <text evidence="1">The sequence shown here is derived from an EMBL/GenBank/DDBJ whole genome shotgun (WGS) entry which is preliminary data.</text>
</comment>
<organism evidence="1">
    <name type="scientific">marine sediment metagenome</name>
    <dbReference type="NCBI Taxonomy" id="412755"/>
    <lineage>
        <taxon>unclassified sequences</taxon>
        <taxon>metagenomes</taxon>
        <taxon>ecological metagenomes</taxon>
    </lineage>
</organism>
<feature type="non-terminal residue" evidence="1">
    <location>
        <position position="68"/>
    </location>
</feature>
<dbReference type="AlphaFoldDB" id="A0A0F9Q197"/>
<reference evidence="1" key="1">
    <citation type="journal article" date="2015" name="Nature">
        <title>Complex archaea that bridge the gap between prokaryotes and eukaryotes.</title>
        <authorList>
            <person name="Spang A."/>
            <person name="Saw J.H."/>
            <person name="Jorgensen S.L."/>
            <person name="Zaremba-Niedzwiedzka K."/>
            <person name="Martijn J."/>
            <person name="Lind A.E."/>
            <person name="van Eijk R."/>
            <person name="Schleper C."/>
            <person name="Guy L."/>
            <person name="Ettema T.J."/>
        </authorList>
    </citation>
    <scope>NUCLEOTIDE SEQUENCE</scope>
</reference>
<proteinExistence type="predicted"/>
<protein>
    <submittedName>
        <fullName evidence="1">Uncharacterized protein</fullName>
    </submittedName>
</protein>
<gene>
    <name evidence="1" type="ORF">LCGC14_0775340</name>
</gene>
<name>A0A0F9Q197_9ZZZZ</name>
<dbReference type="EMBL" id="LAZR01001978">
    <property type="protein sequence ID" value="KKN36244.1"/>
    <property type="molecule type" value="Genomic_DNA"/>
</dbReference>
<sequence>MPSSNGSRLISELWLDEEKLKTLSPQTVSILDTGGRLEVSTGMFSENEVKSGVFNNKEYDLIAHNYRP</sequence>
<accession>A0A0F9Q197</accession>
<evidence type="ECO:0000313" key="1">
    <source>
        <dbReference type="EMBL" id="KKN36244.1"/>
    </source>
</evidence>